<name>A0A160T8V7_9ZZZZ</name>
<gene>
    <name evidence="6" type="ORF">MGWOODY_Tha500</name>
</gene>
<evidence type="ECO:0000256" key="3">
    <source>
        <dbReference type="ARBA" id="ARBA00023004"/>
    </source>
</evidence>
<evidence type="ECO:0000256" key="1">
    <source>
        <dbReference type="ARBA" id="ARBA00022714"/>
    </source>
</evidence>
<evidence type="ECO:0000256" key="4">
    <source>
        <dbReference type="ARBA" id="ARBA00023014"/>
    </source>
</evidence>
<organism evidence="6">
    <name type="scientific">hydrothermal vent metagenome</name>
    <dbReference type="NCBI Taxonomy" id="652676"/>
    <lineage>
        <taxon>unclassified sequences</taxon>
        <taxon>metagenomes</taxon>
        <taxon>ecological metagenomes</taxon>
    </lineage>
</organism>
<accession>A0A160T8V7</accession>
<keyword evidence="1" id="KW-0001">2Fe-2S</keyword>
<dbReference type="PROSITE" id="PS51296">
    <property type="entry name" value="RIESKE"/>
    <property type="match status" value="1"/>
</dbReference>
<proteinExistence type="predicted"/>
<dbReference type="Gene3D" id="2.102.10.10">
    <property type="entry name" value="Rieske [2Fe-2S] iron-sulphur domain"/>
    <property type="match status" value="1"/>
</dbReference>
<feature type="domain" description="Rieske" evidence="5">
    <location>
        <begin position="2"/>
        <end position="103"/>
    </location>
</feature>
<dbReference type="EMBL" id="CZQC01000018">
    <property type="protein sequence ID" value="CUS40545.1"/>
    <property type="molecule type" value="Genomic_DNA"/>
</dbReference>
<reference evidence="6" key="1">
    <citation type="submission" date="2015-10" db="EMBL/GenBank/DDBJ databases">
        <authorList>
            <person name="Gilbert D.G."/>
        </authorList>
    </citation>
    <scope>NUCLEOTIDE SEQUENCE</scope>
</reference>
<dbReference type="CDD" id="cd03467">
    <property type="entry name" value="Rieske"/>
    <property type="match status" value="1"/>
</dbReference>
<dbReference type="Pfam" id="PF00355">
    <property type="entry name" value="Rieske"/>
    <property type="match status" value="1"/>
</dbReference>
<dbReference type="PANTHER" id="PTHR40261:SF1">
    <property type="entry name" value="RIESKE DOMAIN-CONTAINING PROTEIN"/>
    <property type="match status" value="1"/>
</dbReference>
<keyword evidence="3" id="KW-0408">Iron</keyword>
<dbReference type="PANTHER" id="PTHR40261">
    <property type="match status" value="1"/>
</dbReference>
<dbReference type="GO" id="GO:0051537">
    <property type="term" value="F:2 iron, 2 sulfur cluster binding"/>
    <property type="evidence" value="ECO:0007669"/>
    <property type="project" value="UniProtKB-KW"/>
</dbReference>
<keyword evidence="4" id="KW-0411">Iron-sulfur</keyword>
<sequence>MRALCHIDTIQEGASKGFELDGVHLFVVRHQGQVYAYRNQCPHLGIQLEWQDDQFLDADGCLIQCAMHGALFLIDNGECISGPCTGQSLKTIKCEVKAGEINIEWPLATN</sequence>
<protein>
    <submittedName>
        <fullName evidence="6">Iron-sulfur cluster-binding protein, Rieske family</fullName>
    </submittedName>
</protein>
<evidence type="ECO:0000256" key="2">
    <source>
        <dbReference type="ARBA" id="ARBA00022723"/>
    </source>
</evidence>
<dbReference type="InterPro" id="IPR036922">
    <property type="entry name" value="Rieske_2Fe-2S_sf"/>
</dbReference>
<dbReference type="SUPFAM" id="SSF50022">
    <property type="entry name" value="ISP domain"/>
    <property type="match status" value="1"/>
</dbReference>
<evidence type="ECO:0000313" key="6">
    <source>
        <dbReference type="EMBL" id="CUS40545.1"/>
    </source>
</evidence>
<evidence type="ECO:0000259" key="5">
    <source>
        <dbReference type="PROSITE" id="PS51296"/>
    </source>
</evidence>
<dbReference type="GO" id="GO:0046872">
    <property type="term" value="F:metal ion binding"/>
    <property type="evidence" value="ECO:0007669"/>
    <property type="project" value="UniProtKB-KW"/>
</dbReference>
<dbReference type="InterPro" id="IPR017941">
    <property type="entry name" value="Rieske_2Fe-2S"/>
</dbReference>
<dbReference type="AlphaFoldDB" id="A0A160T8V7"/>
<keyword evidence="2" id="KW-0479">Metal-binding</keyword>